<evidence type="ECO:0000256" key="1">
    <source>
        <dbReference type="SAM" id="SignalP"/>
    </source>
</evidence>
<evidence type="ECO:0000259" key="2">
    <source>
        <dbReference type="PROSITE" id="PS51465"/>
    </source>
</evidence>
<dbReference type="SMART" id="SM00280">
    <property type="entry name" value="KAZAL"/>
    <property type="match status" value="1"/>
</dbReference>
<dbReference type="EMBL" id="MT526219">
    <property type="protein sequence ID" value="QXT24553.1"/>
    <property type="molecule type" value="mRNA"/>
</dbReference>
<sequence>MMKLRAFLFATALFCVIVNINAQIGTDEYEDDIDDCPCVASLNWDPKCGSDGKTYPNQRSIECHNECKRDDYITVVYDGECKEGDYSY</sequence>
<keyword evidence="1" id="KW-0732">Signal</keyword>
<reference evidence="3" key="1">
    <citation type="submission" date="2020-05" db="EMBL/GenBank/DDBJ databases">
        <authorList>
            <person name="Yang L."/>
            <person name="Weiguo Z."/>
        </authorList>
    </citation>
    <scope>NUCLEOTIDE SEQUENCE</scope>
</reference>
<dbReference type="PROSITE" id="PS51465">
    <property type="entry name" value="KAZAL_2"/>
    <property type="match status" value="1"/>
</dbReference>
<feature type="domain" description="Kazal-like" evidence="2">
    <location>
        <begin position="30"/>
        <end position="83"/>
    </location>
</feature>
<dbReference type="SUPFAM" id="SSF100895">
    <property type="entry name" value="Kazal-type serine protease inhibitors"/>
    <property type="match status" value="1"/>
</dbReference>
<dbReference type="InterPro" id="IPR036058">
    <property type="entry name" value="Kazal_dom_sf"/>
</dbReference>
<feature type="chain" id="PRO_5034632964" evidence="1">
    <location>
        <begin position="23"/>
        <end position="88"/>
    </location>
</feature>
<accession>A0A8F6T7F9</accession>
<evidence type="ECO:0000313" key="3">
    <source>
        <dbReference type="EMBL" id="QXT24553.1"/>
    </source>
</evidence>
<feature type="signal peptide" evidence="1">
    <location>
        <begin position="1"/>
        <end position="22"/>
    </location>
</feature>
<organism evidence="3">
    <name type="scientific">Pachycrepoideus vindemmiae</name>
    <dbReference type="NCBI Taxonomy" id="632107"/>
    <lineage>
        <taxon>Eukaryota</taxon>
        <taxon>Metazoa</taxon>
        <taxon>Ecdysozoa</taxon>
        <taxon>Arthropoda</taxon>
        <taxon>Hexapoda</taxon>
        <taxon>Insecta</taxon>
        <taxon>Pterygota</taxon>
        <taxon>Neoptera</taxon>
        <taxon>Endopterygota</taxon>
        <taxon>Hymenoptera</taxon>
        <taxon>Apocrita</taxon>
        <taxon>Proctotrupomorpha</taxon>
        <taxon>Chalcidoidea</taxon>
        <taxon>Pteromalidae</taxon>
        <taxon>Pteromalinae</taxon>
        <taxon>Pachycrepoideus</taxon>
    </lineage>
</organism>
<proteinExistence type="evidence at transcript level"/>
<protein>
    <submittedName>
        <fullName evidence="3">Kazal type serine protease inhibitor-like venom protein</fullName>
    </submittedName>
</protein>
<dbReference type="Pfam" id="PF00050">
    <property type="entry name" value="Kazal_1"/>
    <property type="match status" value="1"/>
</dbReference>
<name>A0A8F6T7F9_9HYME</name>
<dbReference type="InterPro" id="IPR002350">
    <property type="entry name" value="Kazal_dom"/>
</dbReference>
<dbReference type="AlphaFoldDB" id="A0A8F6T7F9"/>
<dbReference type="Gene3D" id="3.30.60.30">
    <property type="match status" value="1"/>
</dbReference>
<dbReference type="CDD" id="cd00104">
    <property type="entry name" value="KAZAL_FS"/>
    <property type="match status" value="1"/>
</dbReference>